<dbReference type="PANTHER" id="PTHR43603">
    <property type="entry name" value="COBW DOMAIN-CONTAINING PROTEIN DDB_G0274527"/>
    <property type="match status" value="1"/>
</dbReference>
<proteinExistence type="inferred from homology"/>
<evidence type="ECO:0000259" key="7">
    <source>
        <dbReference type="SMART" id="SM00833"/>
    </source>
</evidence>
<name>A0ABD5SDG7_9EURY</name>
<dbReference type="CDD" id="cd03112">
    <property type="entry name" value="CobW-like"/>
    <property type="match status" value="1"/>
</dbReference>
<keyword evidence="2" id="KW-0378">Hydrolase</keyword>
<evidence type="ECO:0000313" key="9">
    <source>
        <dbReference type="Proteomes" id="UP001596442"/>
    </source>
</evidence>
<dbReference type="PANTHER" id="PTHR43603:SF1">
    <property type="entry name" value="ZINC-REGULATED GTPASE METALLOPROTEIN ACTIVATOR 1"/>
    <property type="match status" value="1"/>
</dbReference>
<feature type="region of interest" description="Disordered" evidence="6">
    <location>
        <begin position="383"/>
        <end position="402"/>
    </location>
</feature>
<protein>
    <submittedName>
        <fullName evidence="8">GTP-binding protein</fullName>
    </submittedName>
</protein>
<dbReference type="Pfam" id="PF02492">
    <property type="entry name" value="cobW"/>
    <property type="match status" value="1"/>
</dbReference>
<gene>
    <name evidence="8" type="ORF">ACFQEU_08385</name>
</gene>
<evidence type="ECO:0000313" key="8">
    <source>
        <dbReference type="EMBL" id="MFC6753478.1"/>
    </source>
</evidence>
<keyword evidence="9" id="KW-1185">Reference proteome</keyword>
<dbReference type="Gene3D" id="3.40.50.300">
    <property type="entry name" value="P-loop containing nucleotide triphosphate hydrolases"/>
    <property type="match status" value="1"/>
</dbReference>
<evidence type="ECO:0000256" key="4">
    <source>
        <dbReference type="ARBA" id="ARBA00034320"/>
    </source>
</evidence>
<dbReference type="SMART" id="SM00833">
    <property type="entry name" value="CobW_C"/>
    <property type="match status" value="1"/>
</dbReference>
<comment type="similarity">
    <text evidence="4">Belongs to the SIMIBI class G3E GTPase family. ZNG1 subfamily.</text>
</comment>
<evidence type="ECO:0000256" key="5">
    <source>
        <dbReference type="ARBA" id="ARBA00049117"/>
    </source>
</evidence>
<dbReference type="SUPFAM" id="SSF52540">
    <property type="entry name" value="P-loop containing nucleoside triphosphate hydrolases"/>
    <property type="match status" value="1"/>
</dbReference>
<evidence type="ECO:0000256" key="3">
    <source>
        <dbReference type="ARBA" id="ARBA00023186"/>
    </source>
</evidence>
<dbReference type="Pfam" id="PF07683">
    <property type="entry name" value="CobW_C"/>
    <property type="match status" value="1"/>
</dbReference>
<dbReference type="InterPro" id="IPR003495">
    <property type="entry name" value="CobW/HypB/UreG_nucleotide-bd"/>
</dbReference>
<dbReference type="GO" id="GO:0000166">
    <property type="term" value="F:nucleotide binding"/>
    <property type="evidence" value="ECO:0007669"/>
    <property type="project" value="UniProtKB-KW"/>
</dbReference>
<dbReference type="InterPro" id="IPR051927">
    <property type="entry name" value="Zn_Chap_cDPG_Synth"/>
</dbReference>
<keyword evidence="1" id="KW-0547">Nucleotide-binding</keyword>
<reference evidence="8 9" key="1">
    <citation type="journal article" date="2019" name="Int. J. Syst. Evol. Microbiol.">
        <title>The Global Catalogue of Microorganisms (GCM) 10K type strain sequencing project: providing services to taxonomists for standard genome sequencing and annotation.</title>
        <authorList>
            <consortium name="The Broad Institute Genomics Platform"/>
            <consortium name="The Broad Institute Genome Sequencing Center for Infectious Disease"/>
            <person name="Wu L."/>
            <person name="Ma J."/>
        </authorList>
    </citation>
    <scope>NUCLEOTIDE SEQUENCE [LARGE SCALE GENOMIC DNA]</scope>
    <source>
        <strain evidence="8 9">CGMCC 1.3239</strain>
    </source>
</reference>
<dbReference type="RefSeq" id="WP_379781123.1">
    <property type="nucleotide sequence ID" value="NZ_JBHSWW010000101.1"/>
</dbReference>
<evidence type="ECO:0000256" key="2">
    <source>
        <dbReference type="ARBA" id="ARBA00022801"/>
    </source>
</evidence>
<dbReference type="EMBL" id="JBHSWW010000101">
    <property type="protein sequence ID" value="MFC6753478.1"/>
    <property type="molecule type" value="Genomic_DNA"/>
</dbReference>
<comment type="caution">
    <text evidence="8">The sequence shown here is derived from an EMBL/GenBank/DDBJ whole genome shotgun (WGS) entry which is preliminary data.</text>
</comment>
<feature type="domain" description="CobW C-terminal" evidence="7">
    <location>
        <begin position="257"/>
        <end position="372"/>
    </location>
</feature>
<evidence type="ECO:0000256" key="1">
    <source>
        <dbReference type="ARBA" id="ARBA00022741"/>
    </source>
</evidence>
<sequence>MSDTIPVTVLSGALGAGKTTTLNHVLTADHGYEVAVLINDMGEVNVDADHIEQQSELSQTDEEIIEMSNGCICCRLRGDMLEAVGALAENRDFDYLLIESSGISEPIPVAQTFVLGYEDADYDPTEDFHLDTMVSVVDAHAMYEGFDSGRALADDDAATGTDRVPEEVLMDQIEFCDVLLLNKCDLVPDDELDEIEAVLGTLQPRAEVVRTEFGRVEPSTILDTGRFDFEEAKRSAGWRHELEHGHHHDDAAAEHGVESFVFRADRPLHPERIAELFENLPSAVIRAKGFFWSAGREDVAMGLDKAGQSVRAGPKGRWIATLPPQQQQRYLQTMPDLEEEWDDRWGDRGVELVFIGREFDRSELEAWLEDCLLTDEELNENWDRYPDPFGDEDQRELALADD</sequence>
<dbReference type="InterPro" id="IPR027417">
    <property type="entry name" value="P-loop_NTPase"/>
</dbReference>
<accession>A0ABD5SDG7</accession>
<dbReference type="Proteomes" id="UP001596442">
    <property type="component" value="Unassembled WGS sequence"/>
</dbReference>
<dbReference type="InterPro" id="IPR036627">
    <property type="entry name" value="CobW-likC_sf"/>
</dbReference>
<dbReference type="AlphaFoldDB" id="A0ABD5SDG7"/>
<evidence type="ECO:0000256" key="6">
    <source>
        <dbReference type="SAM" id="MobiDB-lite"/>
    </source>
</evidence>
<organism evidence="8 9">
    <name type="scientific">Halorubrum tibetense</name>
    <dbReference type="NCBI Taxonomy" id="175631"/>
    <lineage>
        <taxon>Archaea</taxon>
        <taxon>Methanobacteriati</taxon>
        <taxon>Methanobacteriota</taxon>
        <taxon>Stenosarchaea group</taxon>
        <taxon>Halobacteria</taxon>
        <taxon>Halobacteriales</taxon>
        <taxon>Haloferacaceae</taxon>
        <taxon>Halorubrum</taxon>
    </lineage>
</organism>
<dbReference type="InterPro" id="IPR011629">
    <property type="entry name" value="CobW-like_C"/>
</dbReference>
<dbReference type="Gene3D" id="3.30.1220.10">
    <property type="entry name" value="CobW-like, C-terminal domain"/>
    <property type="match status" value="1"/>
</dbReference>
<dbReference type="GO" id="GO:0016787">
    <property type="term" value="F:hydrolase activity"/>
    <property type="evidence" value="ECO:0007669"/>
    <property type="project" value="UniProtKB-KW"/>
</dbReference>
<keyword evidence="3" id="KW-0143">Chaperone</keyword>
<comment type="catalytic activity">
    <reaction evidence="5">
        <text>GTP + H2O = GDP + phosphate + H(+)</text>
        <dbReference type="Rhea" id="RHEA:19669"/>
        <dbReference type="ChEBI" id="CHEBI:15377"/>
        <dbReference type="ChEBI" id="CHEBI:15378"/>
        <dbReference type="ChEBI" id="CHEBI:37565"/>
        <dbReference type="ChEBI" id="CHEBI:43474"/>
        <dbReference type="ChEBI" id="CHEBI:58189"/>
    </reaction>
    <physiologicalReaction direction="left-to-right" evidence="5">
        <dbReference type="Rhea" id="RHEA:19670"/>
    </physiologicalReaction>
</comment>